<comment type="caution">
    <text evidence="2">The sequence shown here is derived from an EMBL/GenBank/DDBJ whole genome shotgun (WGS) entry which is preliminary data.</text>
</comment>
<accession>A0AAV0G5A4</accession>
<feature type="region of interest" description="Disordered" evidence="1">
    <location>
        <begin position="1"/>
        <end position="22"/>
    </location>
</feature>
<dbReference type="Proteomes" id="UP001152523">
    <property type="component" value="Unassembled WGS sequence"/>
</dbReference>
<dbReference type="AlphaFoldDB" id="A0AAV0G5A4"/>
<gene>
    <name evidence="2" type="ORF">CEPIT_LOCUS40413</name>
</gene>
<feature type="compositionally biased region" description="Low complexity" evidence="1">
    <location>
        <begin position="13"/>
        <end position="22"/>
    </location>
</feature>
<proteinExistence type="predicted"/>
<name>A0AAV0G5A4_9ASTE</name>
<dbReference type="EMBL" id="CAMAPF010001048">
    <property type="protein sequence ID" value="CAH9143111.1"/>
    <property type="molecule type" value="Genomic_DNA"/>
</dbReference>
<reference evidence="2" key="1">
    <citation type="submission" date="2022-07" db="EMBL/GenBank/DDBJ databases">
        <authorList>
            <person name="Macas J."/>
            <person name="Novak P."/>
            <person name="Neumann P."/>
        </authorList>
    </citation>
    <scope>NUCLEOTIDE SEQUENCE</scope>
</reference>
<keyword evidence="3" id="KW-1185">Reference proteome</keyword>
<evidence type="ECO:0000313" key="2">
    <source>
        <dbReference type="EMBL" id="CAH9143111.1"/>
    </source>
</evidence>
<protein>
    <submittedName>
        <fullName evidence="2">Uncharacterized protein</fullName>
    </submittedName>
</protein>
<evidence type="ECO:0000256" key="1">
    <source>
        <dbReference type="SAM" id="MobiDB-lite"/>
    </source>
</evidence>
<organism evidence="2 3">
    <name type="scientific">Cuscuta epithymum</name>
    <dbReference type="NCBI Taxonomy" id="186058"/>
    <lineage>
        <taxon>Eukaryota</taxon>
        <taxon>Viridiplantae</taxon>
        <taxon>Streptophyta</taxon>
        <taxon>Embryophyta</taxon>
        <taxon>Tracheophyta</taxon>
        <taxon>Spermatophyta</taxon>
        <taxon>Magnoliopsida</taxon>
        <taxon>eudicotyledons</taxon>
        <taxon>Gunneridae</taxon>
        <taxon>Pentapetalae</taxon>
        <taxon>asterids</taxon>
        <taxon>lamiids</taxon>
        <taxon>Solanales</taxon>
        <taxon>Convolvulaceae</taxon>
        <taxon>Cuscuteae</taxon>
        <taxon>Cuscuta</taxon>
        <taxon>Cuscuta subgen. Cuscuta</taxon>
    </lineage>
</organism>
<sequence>MLPPDGSPFFGKDISTSIPSSDSPVGVVPIALRFLVPVREETSAACSSSFTEATASNFSGFQNKKFPSPSTSHLLPLLILPLRFPARSQVPNAFSFPSLANSNLLGHIRST</sequence>
<evidence type="ECO:0000313" key="3">
    <source>
        <dbReference type="Proteomes" id="UP001152523"/>
    </source>
</evidence>